<keyword evidence="4" id="KW-0809">Transit peptide</keyword>
<dbReference type="PANTHER" id="PTHR31404">
    <property type="entry name" value="MITOCHONDRIAL GENOME MAINTENANCE PROTEIN MGM101"/>
    <property type="match status" value="1"/>
</dbReference>
<dbReference type="HOGENOM" id="CLU_967412_0_0_1"/>
<dbReference type="InterPro" id="IPR009446">
    <property type="entry name" value="Mgm101"/>
</dbReference>
<evidence type="ECO:0000256" key="2">
    <source>
        <dbReference type="ARBA" id="ARBA00007053"/>
    </source>
</evidence>
<dbReference type="Proteomes" id="UP000001593">
    <property type="component" value="Unassembled WGS sequence"/>
</dbReference>
<dbReference type="STRING" id="45351.A7SXZ9"/>
<dbReference type="AlphaFoldDB" id="A7SXZ9"/>
<name>A7SXZ9_NEMVE</name>
<organism evidence="9 10">
    <name type="scientific">Nematostella vectensis</name>
    <name type="common">Starlet sea anemone</name>
    <dbReference type="NCBI Taxonomy" id="45351"/>
    <lineage>
        <taxon>Eukaryota</taxon>
        <taxon>Metazoa</taxon>
        <taxon>Cnidaria</taxon>
        <taxon>Anthozoa</taxon>
        <taxon>Hexacorallia</taxon>
        <taxon>Actiniaria</taxon>
        <taxon>Edwardsiidae</taxon>
        <taxon>Nematostella</taxon>
    </lineage>
</organism>
<dbReference type="GO" id="GO:0000262">
    <property type="term" value="C:mitochondrial chromosome"/>
    <property type="evidence" value="ECO:0007669"/>
    <property type="project" value="InterPro"/>
</dbReference>
<proteinExistence type="inferred from homology"/>
<comment type="subcellular location">
    <subcellularLocation>
        <location evidence="1">Mitochondrion matrix</location>
        <location evidence="1">Mitochondrion nucleoid</location>
    </subcellularLocation>
</comment>
<evidence type="ECO:0000256" key="5">
    <source>
        <dbReference type="ARBA" id="ARBA00023125"/>
    </source>
</evidence>
<dbReference type="GO" id="GO:0003697">
    <property type="term" value="F:single-stranded DNA binding"/>
    <property type="evidence" value="ECO:0007669"/>
    <property type="project" value="InterPro"/>
</dbReference>
<evidence type="ECO:0000256" key="1">
    <source>
        <dbReference type="ARBA" id="ARBA00004436"/>
    </source>
</evidence>
<dbReference type="EMBL" id="DS469901">
    <property type="protein sequence ID" value="EDO31421.1"/>
    <property type="molecule type" value="Genomic_DNA"/>
</dbReference>
<dbReference type="GO" id="GO:0036297">
    <property type="term" value="P:interstrand cross-link repair"/>
    <property type="evidence" value="ECO:0000318"/>
    <property type="project" value="GO_Central"/>
</dbReference>
<keyword evidence="10" id="KW-1185">Reference proteome</keyword>
<dbReference type="PANTHER" id="PTHR31404:SF0">
    <property type="entry name" value="MITOCHONDRIAL GENOME MAINTENANCE PROTEIN MGM101"/>
    <property type="match status" value="1"/>
</dbReference>
<dbReference type="eggNOG" id="ENOG502RXU4">
    <property type="taxonomic scope" value="Eukaryota"/>
</dbReference>
<evidence type="ECO:0000256" key="3">
    <source>
        <dbReference type="ARBA" id="ARBA00022763"/>
    </source>
</evidence>
<keyword evidence="3" id="KW-0227">DNA damage</keyword>
<evidence type="ECO:0000313" key="10">
    <source>
        <dbReference type="Proteomes" id="UP000001593"/>
    </source>
</evidence>
<accession>A7SXZ9</accession>
<dbReference type="PhylomeDB" id="A7SXZ9"/>
<evidence type="ECO:0000256" key="8">
    <source>
        <dbReference type="ARBA" id="ARBA00023271"/>
    </source>
</evidence>
<dbReference type="GO" id="GO:0042645">
    <property type="term" value="C:mitochondrial nucleoid"/>
    <property type="evidence" value="ECO:0000318"/>
    <property type="project" value="GO_Central"/>
</dbReference>
<dbReference type="Pfam" id="PF06420">
    <property type="entry name" value="Mgm101p"/>
    <property type="match status" value="1"/>
</dbReference>
<protein>
    <submittedName>
        <fullName evidence="9">Uncharacterized protein</fullName>
    </submittedName>
</protein>
<evidence type="ECO:0000313" key="9">
    <source>
        <dbReference type="EMBL" id="EDO31421.1"/>
    </source>
</evidence>
<keyword evidence="7" id="KW-0234">DNA repair</keyword>
<evidence type="ECO:0000256" key="4">
    <source>
        <dbReference type="ARBA" id="ARBA00022946"/>
    </source>
</evidence>
<keyword evidence="8" id="KW-1135">Mitochondrion nucleoid</keyword>
<reference evidence="9 10" key="1">
    <citation type="journal article" date="2007" name="Science">
        <title>Sea anemone genome reveals ancestral eumetazoan gene repertoire and genomic organization.</title>
        <authorList>
            <person name="Putnam N.H."/>
            <person name="Srivastava M."/>
            <person name="Hellsten U."/>
            <person name="Dirks B."/>
            <person name="Chapman J."/>
            <person name="Salamov A."/>
            <person name="Terry A."/>
            <person name="Shapiro H."/>
            <person name="Lindquist E."/>
            <person name="Kapitonov V.V."/>
            <person name="Jurka J."/>
            <person name="Genikhovich G."/>
            <person name="Grigoriev I.V."/>
            <person name="Lucas S.M."/>
            <person name="Steele R.E."/>
            <person name="Finnerty J.R."/>
            <person name="Technau U."/>
            <person name="Martindale M.Q."/>
            <person name="Rokhsar D.S."/>
        </authorList>
    </citation>
    <scope>NUCLEOTIDE SEQUENCE [LARGE SCALE GENOMIC DNA]</scope>
    <source>
        <strain evidence="10">CH2 X CH6</strain>
    </source>
</reference>
<keyword evidence="6" id="KW-0496">Mitochondrion</keyword>
<sequence>MAGIRSVRCFSSNFQLIRSSLAFRSLERVCNDRRYCIGHNPSNSAGSVTSEEDEGTGLVAGQNNRFLDGSLYSGAGSQAFSSDAVKALMAPVNEQDVEIKPDGLIYLPEIKYRRILNVAFGPGGWALVPRGDSLQFQSEKDNSQLIVREYALFCEGRFASQATGEHTFYSNNGNMVYGKAIESAKSNALMRCCKDLGVASELWDPQDYGANPSHYTLRSFYTPDIDKELRIFEGQRGCPRKVFFSHRAISLISIFSISSPDYPCSVILDLTWRLVDEMIAGAILEGEN</sequence>
<comment type="similarity">
    <text evidence="2">Belongs to the MGM101 family.</text>
</comment>
<dbReference type="GO" id="GO:0000725">
    <property type="term" value="P:recombinational repair"/>
    <property type="evidence" value="ECO:0000318"/>
    <property type="project" value="GO_Central"/>
</dbReference>
<dbReference type="GO" id="GO:0003677">
    <property type="term" value="F:DNA binding"/>
    <property type="evidence" value="ECO:0000318"/>
    <property type="project" value="GO_Central"/>
</dbReference>
<dbReference type="InParanoid" id="A7SXZ9"/>
<keyword evidence="5" id="KW-0238">DNA-binding</keyword>
<evidence type="ECO:0000256" key="6">
    <source>
        <dbReference type="ARBA" id="ARBA00023128"/>
    </source>
</evidence>
<evidence type="ECO:0000256" key="7">
    <source>
        <dbReference type="ARBA" id="ARBA00023204"/>
    </source>
</evidence>
<gene>
    <name evidence="9" type="ORF">NEMVEDRAFT_v1g248027</name>
</gene>